<dbReference type="Proteomes" id="UP000031552">
    <property type="component" value="Unassembled WGS sequence"/>
</dbReference>
<proteinExistence type="predicted"/>
<dbReference type="Gene3D" id="1.25.40.20">
    <property type="entry name" value="Ankyrin repeat-containing domain"/>
    <property type="match status" value="1"/>
</dbReference>
<evidence type="ECO:0000313" key="2">
    <source>
        <dbReference type="Proteomes" id="UP000031552"/>
    </source>
</evidence>
<reference evidence="1" key="1">
    <citation type="submission" date="2013-12" db="EMBL/GenBank/DDBJ databases">
        <authorList>
            <person name="Linke B."/>
        </authorList>
    </citation>
    <scope>NUCLEOTIDE SEQUENCE [LARGE SCALE GENOMIC DNA]</scope>
    <source>
        <strain evidence="1">CRIB-18</strain>
    </source>
</reference>
<name>A0A090D1S8_9BACT</name>
<dbReference type="OrthoDB" id="9856715at2"/>
<dbReference type="RefSeq" id="WP_041017602.1">
    <property type="nucleotide sequence ID" value="NZ_CCEJ010000005.1"/>
</dbReference>
<comment type="caution">
    <text evidence="1">The sequence shown here is derived from an EMBL/GenBank/DDBJ whole genome shotgun (WGS) entry which is preliminary data.</text>
</comment>
<gene>
    <name evidence="1" type="ORF">CSEC_1229</name>
</gene>
<evidence type="ECO:0000313" key="1">
    <source>
        <dbReference type="EMBL" id="CDR34050.1"/>
    </source>
</evidence>
<dbReference type="AlphaFoldDB" id="A0A090D1S8"/>
<protein>
    <submittedName>
        <fullName evidence="1">Secreted protein</fullName>
    </submittedName>
</protein>
<sequence length="591" mass="67921">MKRVNLLKCLSSLILLFFCLAIAVKIVIDFRVSNFQRVSASPLIKTLIFYENKPDKFLSLFRELPRKRDREYFFSSAIKSGVLAYSETSSEETILHLIFRKNLKHKERKFLLQNILKAGADPNKRNLLGNTAGDLLIELKSPQEEGKSYLRYLLDYNLDCNAMRKGIPFLQRIVSKTEPAAAKTYLKICLLYGADPLIKDLKGKSLFDQIALLEDEGMKQDLRQTVFEVLEFNYRKLLANAFAIPGNTVISDGEANLEGLLVSLSHRKLNNLDTEFYEGLAKEIEEGKGKFLQKLIANSSKSMKEKFKLFSDHEKKELANILIETNLAMQDSLSYWHKPKKEVAEKIQKGEMVALKASASQHLYGFVVYKNKLYVCNKGYFYLQTPGVIKLDINNADELPLFLSHLTSRMPVEVLFKKEDPEGRTYLEKLIDSRSRTVYIIQNLQTVGNCTFVNTSSMQYAILNILLEERLGLKVKERKELAHVIKSLSKLHRREKLLQEYIAFHMKNEGSPLDFHLLVQIGTKTTESSLHDLFNRTLLANWLVVGGKEFIQMNLAKNYRFKVNSYKKPFSKKSKTLQVTKDREALPRQGS</sequence>
<organism evidence="1 2">
    <name type="scientific">Candidatus Criblamydia sequanensis CRIB-18</name>
    <dbReference type="NCBI Taxonomy" id="1437425"/>
    <lineage>
        <taxon>Bacteria</taxon>
        <taxon>Pseudomonadati</taxon>
        <taxon>Chlamydiota</taxon>
        <taxon>Chlamydiia</taxon>
        <taxon>Parachlamydiales</taxon>
        <taxon>Candidatus Criblamydiaceae</taxon>
        <taxon>Candidatus Criblamydia</taxon>
    </lineage>
</organism>
<accession>A0A090D1S8</accession>
<reference evidence="1" key="2">
    <citation type="submission" date="2014-09" db="EMBL/GenBank/DDBJ databases">
        <title>Criblamydia sequanensis harbors a mega-plasmid encoding arsenite resistance.</title>
        <authorList>
            <person name="Bertelli C."/>
            <person name="Goesmann A."/>
            <person name="Greub G."/>
        </authorList>
    </citation>
    <scope>NUCLEOTIDE SEQUENCE [LARGE SCALE GENOMIC DNA]</scope>
    <source>
        <strain evidence="1">CRIB-18</strain>
    </source>
</reference>
<dbReference type="InterPro" id="IPR036770">
    <property type="entry name" value="Ankyrin_rpt-contain_sf"/>
</dbReference>
<dbReference type="EMBL" id="CCEJ010000005">
    <property type="protein sequence ID" value="CDR34050.1"/>
    <property type="molecule type" value="Genomic_DNA"/>
</dbReference>
<keyword evidence="2" id="KW-1185">Reference proteome</keyword>